<name>A0A836G5V7_LEIEN</name>
<dbReference type="AlphaFoldDB" id="A0A836G5V7"/>
<dbReference type="GeneID" id="94167960"/>
<protein>
    <submittedName>
        <fullName evidence="2">Uncharacterized protein</fullName>
    </submittedName>
</protein>
<evidence type="ECO:0000256" key="1">
    <source>
        <dbReference type="SAM" id="MobiDB-lite"/>
    </source>
</evidence>
<evidence type="ECO:0000313" key="2">
    <source>
        <dbReference type="EMBL" id="KAG5465954.1"/>
    </source>
</evidence>
<dbReference type="Proteomes" id="UP000674179">
    <property type="component" value="Chromosome 36"/>
</dbReference>
<dbReference type="KEGG" id="lenr:94167960"/>
<comment type="caution">
    <text evidence="2">The sequence shown here is derived from an EMBL/GenBank/DDBJ whole genome shotgun (WGS) entry which is preliminary data.</text>
</comment>
<keyword evidence="3" id="KW-1185">Reference proteome</keyword>
<reference evidence="2 3" key="1">
    <citation type="submission" date="2021-02" db="EMBL/GenBank/DDBJ databases">
        <title>Leishmania (Mundinia) enrietti genome sequencing and assembly.</title>
        <authorList>
            <person name="Almutairi H."/>
            <person name="Gatherer D."/>
        </authorList>
    </citation>
    <scope>NUCLEOTIDE SEQUENCE [LARGE SCALE GENOMIC DNA]</scope>
    <source>
        <strain evidence="2">CUR178</strain>
    </source>
</reference>
<sequence length="84" mass="9038">MRGHMSLVAMGRADIGCLHDIHGAAGSWATFRAYSLGAVLLVAVVHQQLGNVADAAHSHLPHGTRPGRAKGDVERRPPERRRRG</sequence>
<evidence type="ECO:0000313" key="3">
    <source>
        <dbReference type="Proteomes" id="UP000674179"/>
    </source>
</evidence>
<dbReference type="EMBL" id="JAFHKP010000036">
    <property type="protein sequence ID" value="KAG5465954.1"/>
    <property type="molecule type" value="Genomic_DNA"/>
</dbReference>
<feature type="compositionally biased region" description="Basic residues" evidence="1">
    <location>
        <begin position="59"/>
        <end position="68"/>
    </location>
</feature>
<gene>
    <name evidence="2" type="ORF">CUR178_00669</name>
</gene>
<organism evidence="2 3">
    <name type="scientific">Leishmania enriettii</name>
    <dbReference type="NCBI Taxonomy" id="5663"/>
    <lineage>
        <taxon>Eukaryota</taxon>
        <taxon>Discoba</taxon>
        <taxon>Euglenozoa</taxon>
        <taxon>Kinetoplastea</taxon>
        <taxon>Metakinetoplastina</taxon>
        <taxon>Trypanosomatida</taxon>
        <taxon>Trypanosomatidae</taxon>
        <taxon>Leishmaniinae</taxon>
        <taxon>Leishmania</taxon>
    </lineage>
</organism>
<feature type="region of interest" description="Disordered" evidence="1">
    <location>
        <begin position="55"/>
        <end position="84"/>
    </location>
</feature>
<dbReference type="RefSeq" id="XP_067688553.1">
    <property type="nucleotide sequence ID" value="XM_067832450.1"/>
</dbReference>
<accession>A0A836G5V7</accession>
<proteinExistence type="predicted"/>